<dbReference type="STRING" id="658187.LDG_5320"/>
<organism evidence="1 2">
    <name type="scientific">Legionella drancourtii LLAP12</name>
    <dbReference type="NCBI Taxonomy" id="658187"/>
    <lineage>
        <taxon>Bacteria</taxon>
        <taxon>Pseudomonadati</taxon>
        <taxon>Pseudomonadota</taxon>
        <taxon>Gammaproteobacteria</taxon>
        <taxon>Legionellales</taxon>
        <taxon>Legionellaceae</taxon>
        <taxon>Legionella</taxon>
    </lineage>
</organism>
<proteinExistence type="predicted"/>
<dbReference type="SUPFAM" id="SSF81901">
    <property type="entry name" value="HCP-like"/>
    <property type="match status" value="1"/>
</dbReference>
<reference evidence="1 2" key="1">
    <citation type="journal article" date="2011" name="BMC Genomics">
        <title>Insight into cross-talk between intra-amoebal pathogens.</title>
        <authorList>
            <person name="Gimenez G."/>
            <person name="Bertelli C."/>
            <person name="Moliner C."/>
            <person name="Robert C."/>
            <person name="Raoult D."/>
            <person name="Fournier P.E."/>
            <person name="Greub G."/>
        </authorList>
    </citation>
    <scope>NUCLEOTIDE SEQUENCE [LARGE SCALE GENOMIC DNA]</scope>
    <source>
        <strain evidence="1 2">LLAP12</strain>
    </source>
</reference>
<dbReference type="OrthoDB" id="6120455at2"/>
<gene>
    <name evidence="1" type="ORF">LDG_5320</name>
</gene>
<keyword evidence="2" id="KW-1185">Reference proteome</keyword>
<dbReference type="HOGENOM" id="CLU_512678_0_0_6"/>
<dbReference type="AlphaFoldDB" id="G9EJF7"/>
<dbReference type="Gene3D" id="1.25.40.10">
    <property type="entry name" value="Tetratricopeptide repeat domain"/>
    <property type="match status" value="1"/>
</dbReference>
<evidence type="ECO:0000313" key="2">
    <source>
        <dbReference type="Proteomes" id="UP000002770"/>
    </source>
</evidence>
<evidence type="ECO:0000313" key="1">
    <source>
        <dbReference type="EMBL" id="EHL32723.1"/>
    </source>
</evidence>
<accession>G9EJF7</accession>
<sequence>MCVKEVQALEAYLDSALQLEKHPVDFQHIKSVLDILSQYHQQEINPKVAAWGIMETFSNRLLDMRQFHPEPMQFMRSYLDPLEPQIQHVPALQAMMHFIEIRYGDASKNKEHLAFLERLHEQNCQQAFPLIGYILEHGVAGTLAPRPQRATNFYLSCLEKKLSSENRLFCLNELGKLYLNYQQVNLKKEQVITYLKECNHHEVATFAYNLGLVYVADRDTLLQSLPWLEKAARMDDVVAMHDLGCLYANYTAECYEPRLAFEWLLRSLATGYKPSAYSIGVMMFNDAHLRCPETSGFKDWHFLNFLIMAAEDYGRAQYFLAIFYLCLDSSNTAVGKSALLYEQGLFYLQQAKKNGLLLEAEQVENMLETTGTHSLPASLFDDLIHHAFESAWQKLGVIERETGRRAVNERTDNVPPLERSQQNTLLLPRRLQKSVDEFLAKRKLTGNDFIELLKKFCHAGKARLNESAAGSRVTLTAGQRRHTFHQPHKGSETVGQGRHRDYKATVEWLANYGSEEDLLPIGADRSRDGPL</sequence>
<dbReference type="Proteomes" id="UP000002770">
    <property type="component" value="Unassembled WGS sequence"/>
</dbReference>
<dbReference type="InterPro" id="IPR011990">
    <property type="entry name" value="TPR-like_helical_dom_sf"/>
</dbReference>
<dbReference type="EMBL" id="JH413796">
    <property type="protein sequence ID" value="EHL32723.1"/>
    <property type="molecule type" value="Genomic_DNA"/>
</dbReference>
<dbReference type="RefSeq" id="WP_006869304.1">
    <property type="nucleotide sequence ID" value="NZ_JH413796.1"/>
</dbReference>
<dbReference type="InParanoid" id="G9EJF7"/>
<name>G9EJF7_9GAMM</name>
<protein>
    <submittedName>
        <fullName evidence="1">Uncharacterized protein</fullName>
    </submittedName>
</protein>